<dbReference type="STRING" id="1392877.SAMN05216221_2393"/>
<dbReference type="RefSeq" id="WP_090349149.1">
    <property type="nucleotide sequence ID" value="NZ_LT629751.1"/>
</dbReference>
<dbReference type="Gene3D" id="3.30.530.20">
    <property type="match status" value="1"/>
</dbReference>
<dbReference type="InterPro" id="IPR023393">
    <property type="entry name" value="START-like_dom_sf"/>
</dbReference>
<dbReference type="Proteomes" id="UP000243359">
    <property type="component" value="Chromosome I"/>
</dbReference>
<dbReference type="OrthoDB" id="880456at2"/>
<accession>A0A1H1UAC5</accession>
<name>A0A1H1UAC5_9PSED</name>
<dbReference type="EMBL" id="LT629751">
    <property type="protein sequence ID" value="SDS69251.1"/>
    <property type="molecule type" value="Genomic_DNA"/>
</dbReference>
<protein>
    <recommendedName>
        <fullName evidence="3">Polyketide cyclase / dehydrase and lipid transport</fullName>
    </recommendedName>
</protein>
<sequence>MLQPARILTIGIDRPLPEVAAFLAEPRNYPRWASGLADGLEPAADSPLLPLSGSEWLASTPHGRLRIRFSPANPFGVADHWVRLEDGRIVYVPLRVVANGDGSTVELTLFRRPDEDDESFAADCDWVRRDLLTLRRVLGG</sequence>
<gene>
    <name evidence="1" type="ORF">SAMN05216221_2393</name>
</gene>
<evidence type="ECO:0000313" key="1">
    <source>
        <dbReference type="EMBL" id="SDS69251.1"/>
    </source>
</evidence>
<reference evidence="2" key="1">
    <citation type="submission" date="2016-10" db="EMBL/GenBank/DDBJ databases">
        <authorList>
            <person name="Varghese N."/>
            <person name="Submissions S."/>
        </authorList>
    </citation>
    <scope>NUCLEOTIDE SEQUENCE [LARGE SCALE GENOMIC DNA]</scope>
    <source>
        <strain evidence="2">KCTC 32247</strain>
    </source>
</reference>
<proteinExistence type="predicted"/>
<evidence type="ECO:0008006" key="3">
    <source>
        <dbReference type="Google" id="ProtNLM"/>
    </source>
</evidence>
<dbReference type="AlphaFoldDB" id="A0A1H1UAC5"/>
<dbReference type="SUPFAM" id="SSF55961">
    <property type="entry name" value="Bet v1-like"/>
    <property type="match status" value="1"/>
</dbReference>
<evidence type="ECO:0000313" key="2">
    <source>
        <dbReference type="Proteomes" id="UP000243359"/>
    </source>
</evidence>
<organism evidence="1 2">
    <name type="scientific">Pseudomonas oryzae</name>
    <dbReference type="NCBI Taxonomy" id="1392877"/>
    <lineage>
        <taxon>Bacteria</taxon>
        <taxon>Pseudomonadati</taxon>
        <taxon>Pseudomonadota</taxon>
        <taxon>Gammaproteobacteria</taxon>
        <taxon>Pseudomonadales</taxon>
        <taxon>Pseudomonadaceae</taxon>
        <taxon>Pseudomonas</taxon>
    </lineage>
</organism>
<keyword evidence="2" id="KW-1185">Reference proteome</keyword>